<evidence type="ECO:0000256" key="3">
    <source>
        <dbReference type="ARBA" id="ARBA00022840"/>
    </source>
</evidence>
<comment type="caution">
    <text evidence="9">The sequence shown here is derived from an EMBL/GenBank/DDBJ whole genome shotgun (WGS) entry which is preliminary data.</text>
</comment>
<dbReference type="GO" id="GO:0007018">
    <property type="term" value="P:microtubule-based movement"/>
    <property type="evidence" value="ECO:0007669"/>
    <property type="project" value="InterPro"/>
</dbReference>
<evidence type="ECO:0000256" key="1">
    <source>
        <dbReference type="ARBA" id="ARBA00022701"/>
    </source>
</evidence>
<feature type="domain" description="Kinesin motor" evidence="8">
    <location>
        <begin position="1"/>
        <end position="67"/>
    </location>
</feature>
<reference evidence="9 10" key="1">
    <citation type="journal article" date="2018" name="Front. Plant Sci.">
        <title>Red Clover (Trifolium pratense) and Zigzag Clover (T. medium) - A Picture of Genomic Similarities and Differences.</title>
        <authorList>
            <person name="Dluhosova J."/>
            <person name="Istvanek J."/>
            <person name="Nedelnik J."/>
            <person name="Repkova J."/>
        </authorList>
    </citation>
    <scope>NUCLEOTIDE SEQUENCE [LARGE SCALE GENOMIC DNA]</scope>
    <source>
        <strain evidence="10">cv. 10/8</strain>
        <tissue evidence="9">Leaf</tissue>
    </source>
</reference>
<dbReference type="Gene3D" id="3.40.850.10">
    <property type="entry name" value="Kinesin motor domain"/>
    <property type="match status" value="1"/>
</dbReference>
<keyword evidence="4" id="KW-0175">Coiled coil</keyword>
<comment type="similarity">
    <text evidence="6">Belongs to the TRAFAC class myosin-kinesin ATPase superfamily. Kinesin family. KIN-12 subfamily.</text>
</comment>
<dbReference type="GO" id="GO:0003777">
    <property type="term" value="F:microtubule motor activity"/>
    <property type="evidence" value="ECO:0007669"/>
    <property type="project" value="InterPro"/>
</dbReference>
<dbReference type="GO" id="GO:0005524">
    <property type="term" value="F:ATP binding"/>
    <property type="evidence" value="ECO:0007669"/>
    <property type="project" value="UniProtKB-KW"/>
</dbReference>
<dbReference type="InterPro" id="IPR036961">
    <property type="entry name" value="Kinesin_motor_dom_sf"/>
</dbReference>
<name>A0A392Q0Q9_9FABA</name>
<dbReference type="InterPro" id="IPR044986">
    <property type="entry name" value="KIF15/KIN-12"/>
</dbReference>
<evidence type="ECO:0000259" key="8">
    <source>
        <dbReference type="PROSITE" id="PS50067"/>
    </source>
</evidence>
<keyword evidence="3" id="KW-0067">ATP-binding</keyword>
<accession>A0A392Q0Q9</accession>
<sequence length="120" mass="13636">HLVDALTKETCSGKADVPNRNSCLTRLLHESLGGNAKLSVICSIYPDIKNNGETLRTLRFGQRVRSIRNEPVINEIKEDDVNDLSDQIRQLKNLLEQRLMFVAQMGIKTDISMYRMYGKA</sequence>
<dbReference type="AlphaFoldDB" id="A0A392Q0Q9"/>
<dbReference type="SUPFAM" id="SSF52540">
    <property type="entry name" value="P-loop containing nucleoside triphosphate hydrolases"/>
    <property type="match status" value="1"/>
</dbReference>
<organism evidence="9 10">
    <name type="scientific">Trifolium medium</name>
    <dbReference type="NCBI Taxonomy" id="97028"/>
    <lineage>
        <taxon>Eukaryota</taxon>
        <taxon>Viridiplantae</taxon>
        <taxon>Streptophyta</taxon>
        <taxon>Embryophyta</taxon>
        <taxon>Tracheophyta</taxon>
        <taxon>Spermatophyta</taxon>
        <taxon>Magnoliopsida</taxon>
        <taxon>eudicotyledons</taxon>
        <taxon>Gunneridae</taxon>
        <taxon>Pentapetalae</taxon>
        <taxon>rosids</taxon>
        <taxon>fabids</taxon>
        <taxon>Fabales</taxon>
        <taxon>Fabaceae</taxon>
        <taxon>Papilionoideae</taxon>
        <taxon>50 kb inversion clade</taxon>
        <taxon>NPAAA clade</taxon>
        <taxon>Hologalegina</taxon>
        <taxon>IRL clade</taxon>
        <taxon>Trifolieae</taxon>
        <taxon>Trifolium</taxon>
    </lineage>
</organism>
<protein>
    <submittedName>
        <fullName evidence="9">Kinesin-like protein KIN12B-like</fullName>
    </submittedName>
</protein>
<dbReference type="PROSITE" id="PS50067">
    <property type="entry name" value="KINESIN_MOTOR_2"/>
    <property type="match status" value="1"/>
</dbReference>
<keyword evidence="10" id="KW-1185">Reference proteome</keyword>
<keyword evidence="2" id="KW-0547">Nucleotide-binding</keyword>
<evidence type="ECO:0000256" key="4">
    <source>
        <dbReference type="ARBA" id="ARBA00023054"/>
    </source>
</evidence>
<dbReference type="Pfam" id="PF00225">
    <property type="entry name" value="Kinesin"/>
    <property type="match status" value="1"/>
</dbReference>
<proteinExistence type="inferred from homology"/>
<keyword evidence="1" id="KW-0493">Microtubule</keyword>
<evidence type="ECO:0000256" key="2">
    <source>
        <dbReference type="ARBA" id="ARBA00022741"/>
    </source>
</evidence>
<evidence type="ECO:0000256" key="5">
    <source>
        <dbReference type="ARBA" id="ARBA00023175"/>
    </source>
</evidence>
<evidence type="ECO:0000256" key="6">
    <source>
        <dbReference type="ARBA" id="ARBA00034488"/>
    </source>
</evidence>
<keyword evidence="5" id="KW-0505">Motor protein</keyword>
<feature type="non-terminal residue" evidence="9">
    <location>
        <position position="1"/>
    </location>
</feature>
<dbReference type="Proteomes" id="UP000265520">
    <property type="component" value="Unassembled WGS sequence"/>
</dbReference>
<dbReference type="EMBL" id="LXQA010102568">
    <property type="protein sequence ID" value="MCI16815.1"/>
    <property type="molecule type" value="Genomic_DNA"/>
</dbReference>
<evidence type="ECO:0000313" key="9">
    <source>
        <dbReference type="EMBL" id="MCI16815.1"/>
    </source>
</evidence>
<dbReference type="GO" id="GO:0005874">
    <property type="term" value="C:microtubule"/>
    <property type="evidence" value="ECO:0007669"/>
    <property type="project" value="UniProtKB-KW"/>
</dbReference>
<dbReference type="GO" id="GO:0008017">
    <property type="term" value="F:microtubule binding"/>
    <property type="evidence" value="ECO:0007669"/>
    <property type="project" value="InterPro"/>
</dbReference>
<comment type="caution">
    <text evidence="7">Lacks conserved residue(s) required for the propagation of feature annotation.</text>
</comment>
<dbReference type="PANTHER" id="PTHR37739:SF16">
    <property type="entry name" value="KINESIN-LIKE PROTEIN"/>
    <property type="match status" value="1"/>
</dbReference>
<dbReference type="InterPro" id="IPR001752">
    <property type="entry name" value="Kinesin_motor_dom"/>
</dbReference>
<evidence type="ECO:0000313" key="10">
    <source>
        <dbReference type="Proteomes" id="UP000265520"/>
    </source>
</evidence>
<evidence type="ECO:0000256" key="7">
    <source>
        <dbReference type="PROSITE-ProRule" id="PRU00283"/>
    </source>
</evidence>
<dbReference type="PANTHER" id="PTHR37739">
    <property type="entry name" value="KINESIN-LIKE PROTEIN KIN-12D"/>
    <property type="match status" value="1"/>
</dbReference>
<dbReference type="InterPro" id="IPR027417">
    <property type="entry name" value="P-loop_NTPase"/>
</dbReference>